<evidence type="ECO:0000313" key="9">
    <source>
        <dbReference type="EMBL" id="GFE54272.1"/>
    </source>
</evidence>
<keyword evidence="4" id="KW-0156">Chromatin regulator</keyword>
<comment type="caution">
    <text evidence="9">The sequence shown here is derived from an EMBL/GenBank/DDBJ whole genome shotgun (WGS) entry which is preliminary data.</text>
</comment>
<proteinExistence type="predicted"/>
<comment type="subcellular location">
    <subcellularLocation>
        <location evidence="1">Nucleus</location>
    </subcellularLocation>
</comment>
<evidence type="ECO:0000256" key="6">
    <source>
        <dbReference type="PROSITE-ProRule" id="PRU00221"/>
    </source>
</evidence>
<evidence type="ECO:0000256" key="4">
    <source>
        <dbReference type="ARBA" id="ARBA00022853"/>
    </source>
</evidence>
<dbReference type="Pfam" id="PF00400">
    <property type="entry name" value="WD40"/>
    <property type="match status" value="2"/>
</dbReference>
<dbReference type="InterPro" id="IPR022052">
    <property type="entry name" value="Histone-bd_RBBP4-like_N"/>
</dbReference>
<evidence type="ECO:0000256" key="5">
    <source>
        <dbReference type="ARBA" id="ARBA00023242"/>
    </source>
</evidence>
<name>A0A9W5TD66_BABOV</name>
<dbReference type="InterPro" id="IPR001680">
    <property type="entry name" value="WD40_rpt"/>
</dbReference>
<feature type="repeat" description="WD" evidence="6">
    <location>
        <begin position="343"/>
        <end position="365"/>
    </location>
</feature>
<evidence type="ECO:0000256" key="1">
    <source>
        <dbReference type="ARBA" id="ARBA00004123"/>
    </source>
</evidence>
<evidence type="ECO:0000256" key="2">
    <source>
        <dbReference type="ARBA" id="ARBA00022574"/>
    </source>
</evidence>
<keyword evidence="10" id="KW-1185">Reference proteome</keyword>
<keyword evidence="5" id="KW-0539">Nucleus</keyword>
<dbReference type="AlphaFoldDB" id="A0A9W5TD66"/>
<dbReference type="GO" id="GO:0005634">
    <property type="term" value="C:nucleus"/>
    <property type="evidence" value="ECO:0007669"/>
    <property type="project" value="UniProtKB-SubCell"/>
</dbReference>
<evidence type="ECO:0000256" key="7">
    <source>
        <dbReference type="SAM" id="MobiDB-lite"/>
    </source>
</evidence>
<accession>A0A9W5TD66</accession>
<evidence type="ECO:0000259" key="8">
    <source>
        <dbReference type="Pfam" id="PF12265"/>
    </source>
</evidence>
<feature type="repeat" description="WD" evidence="6">
    <location>
        <begin position="367"/>
        <end position="409"/>
    </location>
</feature>
<keyword evidence="3" id="KW-0677">Repeat</keyword>
<dbReference type="Gene3D" id="2.130.10.10">
    <property type="entry name" value="YVTN repeat-like/Quinoprotein amine dehydrogenase"/>
    <property type="match status" value="1"/>
</dbReference>
<gene>
    <name evidence="9" type="ORF">BaOVIS_016760</name>
</gene>
<dbReference type="PRINTS" id="PR00320">
    <property type="entry name" value="GPROTEINBRPT"/>
</dbReference>
<dbReference type="EMBL" id="BLIY01000014">
    <property type="protein sequence ID" value="GFE54272.1"/>
    <property type="molecule type" value="Genomic_DNA"/>
</dbReference>
<keyword evidence="2 6" id="KW-0853">WD repeat</keyword>
<sequence length="454" mass="49906">MESVILRGNAMCQIKRRFPAPQMPVSQPNSSVYVENPKNDDHDADPGKEQEEEYDEYYVWRRNAPFLYDSLLIHSLDWPSLVVDMVPDGSYKSRNGATAHKVLMGTHTSGSDVEYAIIAEVKLPVAGLIENLSSCENFLGFGSYHKLNRALIMAHSVPTLDIKAKLVHPGEVNRIAHCPGRNFTFVTHTNFGDLLVYDYSRHPSMPRSATKAAPQMVLTGGHGADGFGACWMDDSRLVSVATDGSVCTWDVNAVSRTIGDTEHYVEDTVCVGPVTKFDVEDAPFNDVQVLPSNRQVFMTVADDCVARLYDSRLDNRGSSPQLQLEGETELNCLNFNPFDDCIVATGEADGSVCIWDLRNPTEAVVVLSHHTEAVNQVEFCPASAGMLASASGDNKVCIWELSIEDKLRFVHAGHRGAVSDLSWLKTASMKNGFTLATTGADNAFHCFTPSFTEM</sequence>
<dbReference type="InterPro" id="IPR036322">
    <property type="entry name" value="WD40_repeat_dom_sf"/>
</dbReference>
<dbReference type="SMART" id="SM00320">
    <property type="entry name" value="WD40"/>
    <property type="match status" value="5"/>
</dbReference>
<feature type="compositionally biased region" description="Basic and acidic residues" evidence="7">
    <location>
        <begin position="37"/>
        <end position="49"/>
    </location>
</feature>
<evidence type="ECO:0000313" key="10">
    <source>
        <dbReference type="Proteomes" id="UP001057455"/>
    </source>
</evidence>
<dbReference type="PROSITE" id="PS00678">
    <property type="entry name" value="WD_REPEATS_1"/>
    <property type="match status" value="2"/>
</dbReference>
<dbReference type="PROSITE" id="PS50082">
    <property type="entry name" value="WD_REPEATS_2"/>
    <property type="match status" value="2"/>
</dbReference>
<dbReference type="InterPro" id="IPR020472">
    <property type="entry name" value="WD40_PAC1"/>
</dbReference>
<dbReference type="InterPro" id="IPR015943">
    <property type="entry name" value="WD40/YVTN_repeat-like_dom_sf"/>
</dbReference>
<dbReference type="PROSITE" id="PS50294">
    <property type="entry name" value="WD_REPEATS_REGION"/>
    <property type="match status" value="1"/>
</dbReference>
<dbReference type="Proteomes" id="UP001057455">
    <property type="component" value="Unassembled WGS sequence"/>
</dbReference>
<dbReference type="InterPro" id="IPR050459">
    <property type="entry name" value="WD_repeat_RBAP46/RBAP48/MSI1"/>
</dbReference>
<feature type="compositionally biased region" description="Polar residues" evidence="7">
    <location>
        <begin position="24"/>
        <end position="33"/>
    </location>
</feature>
<dbReference type="SUPFAM" id="SSF50978">
    <property type="entry name" value="WD40 repeat-like"/>
    <property type="match status" value="1"/>
</dbReference>
<reference evidence="9" key="1">
    <citation type="submission" date="2019-12" db="EMBL/GenBank/DDBJ databases">
        <title>Genome sequence of Babesia ovis.</title>
        <authorList>
            <person name="Yamagishi J."/>
            <person name="Sevinc F."/>
            <person name="Xuan X."/>
        </authorList>
    </citation>
    <scope>NUCLEOTIDE SEQUENCE</scope>
    <source>
        <strain evidence="9">Selcuk</strain>
    </source>
</reference>
<organism evidence="9 10">
    <name type="scientific">Babesia ovis</name>
    <dbReference type="NCBI Taxonomy" id="5869"/>
    <lineage>
        <taxon>Eukaryota</taxon>
        <taxon>Sar</taxon>
        <taxon>Alveolata</taxon>
        <taxon>Apicomplexa</taxon>
        <taxon>Aconoidasida</taxon>
        <taxon>Piroplasmida</taxon>
        <taxon>Babesiidae</taxon>
        <taxon>Babesia</taxon>
    </lineage>
</organism>
<dbReference type="GO" id="GO:0006325">
    <property type="term" value="P:chromatin organization"/>
    <property type="evidence" value="ECO:0007669"/>
    <property type="project" value="UniProtKB-KW"/>
</dbReference>
<protein>
    <submittedName>
        <fullName evidence="9">Chromatin assembly factor 1</fullName>
    </submittedName>
</protein>
<evidence type="ECO:0000256" key="3">
    <source>
        <dbReference type="ARBA" id="ARBA00022737"/>
    </source>
</evidence>
<dbReference type="InterPro" id="IPR019775">
    <property type="entry name" value="WD40_repeat_CS"/>
</dbReference>
<dbReference type="OrthoDB" id="427795at2759"/>
<dbReference type="PANTHER" id="PTHR22850">
    <property type="entry name" value="WD40 REPEAT FAMILY"/>
    <property type="match status" value="1"/>
</dbReference>
<feature type="region of interest" description="Disordered" evidence="7">
    <location>
        <begin position="17"/>
        <end position="51"/>
    </location>
</feature>
<dbReference type="Pfam" id="PF12265">
    <property type="entry name" value="CAF1C_H4-bd"/>
    <property type="match status" value="1"/>
</dbReference>
<feature type="domain" description="Histone-binding protein RBBP4-like N-terminal" evidence="8">
    <location>
        <begin position="55"/>
        <end position="124"/>
    </location>
</feature>